<sequence>MESTHSLTNTPTPKPLNIPKSLQRSENISSTVRKNACSPSFIPRRRCSHVVHTPVPLSTTQLPVKSIKSKATKPNRHPPKSTLLLKGNMDRPNTGKRGCDGRISSGERQPIPKGENILSRAIHALDFRSRECSGNEPDDIARGHGIRLPSLQKTARKESDPNISRHAKIATEIKAYNGLYEKAQPNKHQIPPYIDDYLQVAKANEIHTPFSRNPQHIQITSADMSLTVNAVKSSHVQDGSTWITAVVSASIDDSMGGMDINGRPSADIPLDIMILVDNSARVTEDLLKAACRNAFRLASALDILIDRIAICCISPDPTQSLNILMPLSTYSLDTARILFRSLPAFQLPHGESSRSRFAGAIKEASNYLIRHSSRGALCHMFLVTAGSTVLIPGDCNGDKLRYHTISPENAMMIRSQQSLEGWHIGTSFDNEECNLIASTFKEKLQFVIKHLRVGVDSGYLNDLSLRLEAGPGSHIEAILGDITRDTLRLGESWAILVKIKPTPGLENAIGGGPAPRFGDDEPYTPSESTVDRMIDQLQGMLKPGVYTTESEYYISATLEYKHSALSDNTVIMTKGKCIIPSFHRTVTWDDDVKSPTPRDNSRIVHRQYLKSPCDNEMIRVKKRQQIVSKTNGYGLQRKSFGKENSAPPLSLGGNHLVYRDTSPFGSMNPYNNICKRDDFLLAQQSLDGIPEYGQFSHSSAQMN</sequence>
<feature type="compositionally biased region" description="Polar residues" evidence="1">
    <location>
        <begin position="1"/>
        <end position="11"/>
    </location>
</feature>
<dbReference type="OMA" id="RECSGNE"/>
<dbReference type="PROSITE" id="PS50234">
    <property type="entry name" value="VWFA"/>
    <property type="match status" value="1"/>
</dbReference>
<accession>C5FC91</accession>
<dbReference type="VEuPathDB" id="FungiDB:MCYG_00402"/>
<gene>
    <name evidence="3" type="ORF">MCYG_00402</name>
</gene>
<dbReference type="Proteomes" id="UP000002035">
    <property type="component" value="Unassembled WGS sequence"/>
</dbReference>
<dbReference type="InterPro" id="IPR036465">
    <property type="entry name" value="vWFA_dom_sf"/>
</dbReference>
<dbReference type="GeneID" id="9225439"/>
<dbReference type="RefSeq" id="XP_002850298.1">
    <property type="nucleotide sequence ID" value="XM_002850252.1"/>
</dbReference>
<dbReference type="InterPro" id="IPR002035">
    <property type="entry name" value="VWF_A"/>
</dbReference>
<dbReference type="OrthoDB" id="5596422at2759"/>
<evidence type="ECO:0000313" key="4">
    <source>
        <dbReference type="Proteomes" id="UP000002035"/>
    </source>
</evidence>
<feature type="compositionally biased region" description="Polar residues" evidence="1">
    <location>
        <begin position="20"/>
        <end position="33"/>
    </location>
</feature>
<organism evidence="3 4">
    <name type="scientific">Arthroderma otae (strain ATCC MYA-4605 / CBS 113480)</name>
    <name type="common">Microsporum canis</name>
    <dbReference type="NCBI Taxonomy" id="554155"/>
    <lineage>
        <taxon>Eukaryota</taxon>
        <taxon>Fungi</taxon>
        <taxon>Dikarya</taxon>
        <taxon>Ascomycota</taxon>
        <taxon>Pezizomycotina</taxon>
        <taxon>Eurotiomycetes</taxon>
        <taxon>Eurotiomycetidae</taxon>
        <taxon>Onygenales</taxon>
        <taxon>Arthrodermataceae</taxon>
        <taxon>Microsporum</taxon>
    </lineage>
</organism>
<proteinExistence type="predicted"/>
<feature type="region of interest" description="Disordered" evidence="1">
    <location>
        <begin position="67"/>
        <end position="112"/>
    </location>
</feature>
<dbReference type="eggNOG" id="ENOG502SVE0">
    <property type="taxonomic scope" value="Eukaryota"/>
</dbReference>
<name>C5FC91_ARTOC</name>
<dbReference type="HOGENOM" id="CLU_393269_0_0_1"/>
<protein>
    <recommendedName>
        <fullName evidence="2">VWFA domain-containing protein</fullName>
    </recommendedName>
</protein>
<feature type="compositionally biased region" description="Basic residues" evidence="1">
    <location>
        <begin position="67"/>
        <end position="79"/>
    </location>
</feature>
<dbReference type="AlphaFoldDB" id="C5FC91"/>
<keyword evidence="4" id="KW-1185">Reference proteome</keyword>
<reference evidence="4" key="1">
    <citation type="journal article" date="2012" name="MBio">
        <title>Comparative genome analysis of Trichophyton rubrum and related dermatophytes reveals candidate genes involved in infection.</title>
        <authorList>
            <person name="Martinez D.A."/>
            <person name="Oliver B.G."/>
            <person name="Graeser Y."/>
            <person name="Goldberg J.M."/>
            <person name="Li W."/>
            <person name="Martinez-Rossi N.M."/>
            <person name="Monod M."/>
            <person name="Shelest E."/>
            <person name="Barton R.C."/>
            <person name="Birch E."/>
            <person name="Brakhage A.A."/>
            <person name="Chen Z."/>
            <person name="Gurr S.J."/>
            <person name="Heiman D."/>
            <person name="Heitman J."/>
            <person name="Kosti I."/>
            <person name="Rossi A."/>
            <person name="Saif S."/>
            <person name="Samalova M."/>
            <person name="Saunders C.W."/>
            <person name="Shea T."/>
            <person name="Summerbell R.C."/>
            <person name="Xu J."/>
            <person name="Young S."/>
            <person name="Zeng Q."/>
            <person name="Birren B.W."/>
            <person name="Cuomo C.A."/>
            <person name="White T.C."/>
        </authorList>
    </citation>
    <scope>NUCLEOTIDE SEQUENCE [LARGE SCALE GENOMIC DNA]</scope>
    <source>
        <strain evidence="4">ATCC MYA-4605 / CBS 113480</strain>
    </source>
</reference>
<dbReference type="SUPFAM" id="SSF53300">
    <property type="entry name" value="vWA-like"/>
    <property type="match status" value="1"/>
</dbReference>
<evidence type="ECO:0000259" key="2">
    <source>
        <dbReference type="PROSITE" id="PS50234"/>
    </source>
</evidence>
<dbReference type="STRING" id="554155.C5FC91"/>
<feature type="domain" description="VWFA" evidence="2">
    <location>
        <begin position="271"/>
        <end position="463"/>
    </location>
</feature>
<evidence type="ECO:0000313" key="3">
    <source>
        <dbReference type="EMBL" id="EEQ27514.1"/>
    </source>
</evidence>
<feature type="region of interest" description="Disordered" evidence="1">
    <location>
        <begin position="1"/>
        <end position="35"/>
    </location>
</feature>
<evidence type="ECO:0000256" key="1">
    <source>
        <dbReference type="SAM" id="MobiDB-lite"/>
    </source>
</evidence>
<dbReference type="EMBL" id="DS995701">
    <property type="protein sequence ID" value="EEQ27514.1"/>
    <property type="molecule type" value="Genomic_DNA"/>
</dbReference>